<gene>
    <name evidence="2" type="ORF">R1flu_004783</name>
</gene>
<dbReference type="EMBL" id="JBHFFA010000003">
    <property type="protein sequence ID" value="KAL2633304.1"/>
    <property type="molecule type" value="Genomic_DNA"/>
</dbReference>
<evidence type="ECO:0000313" key="3">
    <source>
        <dbReference type="Proteomes" id="UP001605036"/>
    </source>
</evidence>
<name>A0ABD1YR92_9MARC</name>
<evidence type="ECO:0000256" key="1">
    <source>
        <dbReference type="SAM" id="MobiDB-lite"/>
    </source>
</evidence>
<proteinExistence type="predicted"/>
<dbReference type="Proteomes" id="UP001605036">
    <property type="component" value="Unassembled WGS sequence"/>
</dbReference>
<sequence length="262" mass="28401">MSRTTNQVYDNGEMDPPSAINHGEIMYPDKYAPPAQCPLPTADTPLKLTPPSSSKHGGTISPATDPLPSTTYPYPPSPYLSDYPLRHEHPLHSTMYTPPPAYPYHPGHPDNMGEDNAESPPSGADFGQVISPQLLLLDRISDAPPLILNSHLADIARFPGGRHTKVQVEETSVKNFLLCRRMPFCLQMMSNAQDKRSTHPVVPKVDQTSIFSSIDREGSVRSQLTNCIKSSETGTLAADVVEDPAPNKFAVSSSSVSTGVKA</sequence>
<dbReference type="AlphaFoldDB" id="A0ABD1YR92"/>
<accession>A0ABD1YR92</accession>
<organism evidence="2 3">
    <name type="scientific">Riccia fluitans</name>
    <dbReference type="NCBI Taxonomy" id="41844"/>
    <lineage>
        <taxon>Eukaryota</taxon>
        <taxon>Viridiplantae</taxon>
        <taxon>Streptophyta</taxon>
        <taxon>Embryophyta</taxon>
        <taxon>Marchantiophyta</taxon>
        <taxon>Marchantiopsida</taxon>
        <taxon>Marchantiidae</taxon>
        <taxon>Marchantiales</taxon>
        <taxon>Ricciaceae</taxon>
        <taxon>Riccia</taxon>
    </lineage>
</organism>
<keyword evidence="3" id="KW-1185">Reference proteome</keyword>
<protein>
    <submittedName>
        <fullName evidence="2">Uncharacterized protein</fullName>
    </submittedName>
</protein>
<reference evidence="2 3" key="1">
    <citation type="submission" date="2024-09" db="EMBL/GenBank/DDBJ databases">
        <title>Chromosome-scale assembly of Riccia fluitans.</title>
        <authorList>
            <person name="Paukszto L."/>
            <person name="Sawicki J."/>
            <person name="Karawczyk K."/>
            <person name="Piernik-Szablinska J."/>
            <person name="Szczecinska M."/>
            <person name="Mazdziarz M."/>
        </authorList>
    </citation>
    <scope>NUCLEOTIDE SEQUENCE [LARGE SCALE GENOMIC DNA]</scope>
    <source>
        <strain evidence="2">Rf_01</strain>
        <tissue evidence="2">Aerial parts of the thallus</tissue>
    </source>
</reference>
<evidence type="ECO:0000313" key="2">
    <source>
        <dbReference type="EMBL" id="KAL2633304.1"/>
    </source>
</evidence>
<comment type="caution">
    <text evidence="2">The sequence shown here is derived from an EMBL/GenBank/DDBJ whole genome shotgun (WGS) entry which is preliminary data.</text>
</comment>
<feature type="region of interest" description="Disordered" evidence="1">
    <location>
        <begin position="1"/>
        <end position="72"/>
    </location>
</feature>